<protein>
    <submittedName>
        <fullName evidence="2">Uncharacterized protein</fullName>
    </submittedName>
</protein>
<keyword evidence="1" id="KW-0472">Membrane</keyword>
<keyword evidence="3" id="KW-1185">Reference proteome</keyword>
<evidence type="ECO:0000256" key="1">
    <source>
        <dbReference type="SAM" id="Phobius"/>
    </source>
</evidence>
<dbReference type="Proteomes" id="UP001224359">
    <property type="component" value="Unassembled WGS sequence"/>
</dbReference>
<sequence>MTQQNKRMILVGMAVLLLAGGAFYYYVIFDLQQTNQELSDDIDFENRRQTALSDSLENQEAEEDINVDTLRDRLPRSLNEDGAIRLLNDASGSTSTTIETINFVQDDRVSANEWFSDVSSEEMIDVLSMELSGSTGSRQLFQQFINRIEQDARLAQLNSVRLQQNDGNYTFQVTLTIFAYQFEEE</sequence>
<dbReference type="EMBL" id="JAUSTQ010000006">
    <property type="protein sequence ID" value="MDQ0159819.1"/>
    <property type="molecule type" value="Genomic_DNA"/>
</dbReference>
<organism evidence="2 3">
    <name type="scientific">Alkalibacillus salilacus</name>
    <dbReference type="NCBI Taxonomy" id="284582"/>
    <lineage>
        <taxon>Bacteria</taxon>
        <taxon>Bacillati</taxon>
        <taxon>Bacillota</taxon>
        <taxon>Bacilli</taxon>
        <taxon>Bacillales</taxon>
        <taxon>Bacillaceae</taxon>
        <taxon>Alkalibacillus</taxon>
    </lineage>
</organism>
<gene>
    <name evidence="2" type="ORF">J2S77_001805</name>
</gene>
<reference evidence="2 3" key="1">
    <citation type="submission" date="2023-07" db="EMBL/GenBank/DDBJ databases">
        <title>Genomic Encyclopedia of Type Strains, Phase IV (KMG-IV): sequencing the most valuable type-strain genomes for metagenomic binning, comparative biology and taxonomic classification.</title>
        <authorList>
            <person name="Goeker M."/>
        </authorList>
    </citation>
    <scope>NUCLEOTIDE SEQUENCE [LARGE SCALE GENOMIC DNA]</scope>
    <source>
        <strain evidence="2 3">DSM 16460</strain>
    </source>
</reference>
<dbReference type="RefSeq" id="WP_306976581.1">
    <property type="nucleotide sequence ID" value="NZ_JAUSTQ010000006.1"/>
</dbReference>
<feature type="transmembrane region" description="Helical" evidence="1">
    <location>
        <begin position="7"/>
        <end position="27"/>
    </location>
</feature>
<evidence type="ECO:0000313" key="2">
    <source>
        <dbReference type="EMBL" id="MDQ0159819.1"/>
    </source>
</evidence>
<evidence type="ECO:0000313" key="3">
    <source>
        <dbReference type="Proteomes" id="UP001224359"/>
    </source>
</evidence>
<accession>A0ABT9VFR7</accession>
<name>A0ABT9VFR7_9BACI</name>
<keyword evidence="1" id="KW-1133">Transmembrane helix</keyword>
<proteinExistence type="predicted"/>
<keyword evidence="1" id="KW-0812">Transmembrane</keyword>
<comment type="caution">
    <text evidence="2">The sequence shown here is derived from an EMBL/GenBank/DDBJ whole genome shotgun (WGS) entry which is preliminary data.</text>
</comment>